<dbReference type="Gene3D" id="2.60.120.1390">
    <property type="match status" value="2"/>
</dbReference>
<evidence type="ECO:0000313" key="1">
    <source>
        <dbReference type="EMBL" id="CAB4007437.1"/>
    </source>
</evidence>
<organism evidence="1 2">
    <name type="scientific">Paramuricea clavata</name>
    <name type="common">Red gorgonian</name>
    <name type="synonym">Violescent sea-whip</name>
    <dbReference type="NCBI Taxonomy" id="317549"/>
    <lineage>
        <taxon>Eukaryota</taxon>
        <taxon>Metazoa</taxon>
        <taxon>Cnidaria</taxon>
        <taxon>Anthozoa</taxon>
        <taxon>Octocorallia</taxon>
        <taxon>Malacalcyonacea</taxon>
        <taxon>Plexauridae</taxon>
        <taxon>Paramuricea</taxon>
    </lineage>
</organism>
<evidence type="ECO:0000313" key="2">
    <source>
        <dbReference type="Proteomes" id="UP001152795"/>
    </source>
</evidence>
<dbReference type="Pfam" id="PF11175">
    <property type="entry name" value="DUF2961"/>
    <property type="match status" value="1"/>
</dbReference>
<accession>A0A7D9EFZ7</accession>
<dbReference type="AlphaFoldDB" id="A0A7D9EFZ7"/>
<comment type="caution">
    <text evidence="1">The sequence shown here is derived from an EMBL/GenBank/DDBJ whole genome shotgun (WGS) entry which is preliminary data.</text>
</comment>
<sequence length="808" mass="92957">MPPFKRSRPHSSRNCCSRFVVSLGRTSLPDKIVPLLIFGVISIIVLLYKHGLYVENFVLRFESRFQENGFVHDKGNNYVPGVKDKLILKVLQRLKEPIIDTDINHIFKGDLSNNLTWEFDFGEISKRRFGRSYIEQTSYDPNARSGDFYNPVGIDRGGLVLFEDHGAGIFERLLWFHRTNYETDMDYVTFEIDGKELCTLPIVSGNRTHPFLLPFIRPNEVDNMAGFYITFPVSYAKSLRIIMRWRESSNLNEESEWNQSEKCHRGGLSCNIVAYYAVIANKLVHGAYLETNFKNYISKKSTHPKSKYFESVTKAVAEMAKSPERYGPGVRSECELTCQKVQPGNEIVIYTAQNAKVIQSLRFRLYDVQKVKLAVSKNWRRVLITMRWDGKDPQVNEIPLAGLFITGLDFIREVKGLTTGFRDMTCDVQGERASDVTPNEWTAYLFYEMPFWEAAKITVRIPNGCESAIICSQISTKELNIEKYHSRLTGYFNAQLRQQGFDYLHHKTILHLEKQWGHVVGINFFLRNDKIASTHELDMIIETDEANVPVFSGTGLEDFFYFIHDFKSNKNRTAPFNGALFYYRKGRFRILRCYRHNILDPILFTTGIRIYLESKFNRGENPTVRDFLKTTASFNQTILPDSLFTVVLYYGGKGSGGTITDKVEYHKINESLSARIQFSPPNVDSFHIRSNFENQPGIFFDRIVVSMEPGQRVAYTFKVYSDNVGVILRREYRTVVPNQKAEVTVDGEDAGLWCCPQRAMSEDFSLRLNDYLLPPEKTAGKESIEVTLIALTRWETVSIQALSVILSN</sequence>
<protein>
    <submittedName>
        <fullName evidence="1">Uncharacterized protein</fullName>
    </submittedName>
</protein>
<name>A0A7D9EFZ7_PARCT</name>
<dbReference type="EMBL" id="CACRXK020005798">
    <property type="protein sequence ID" value="CAB4007437.1"/>
    <property type="molecule type" value="Genomic_DNA"/>
</dbReference>
<gene>
    <name evidence="1" type="ORF">PACLA_8A083826</name>
</gene>
<keyword evidence="2" id="KW-1185">Reference proteome</keyword>
<dbReference type="Proteomes" id="UP001152795">
    <property type="component" value="Unassembled WGS sequence"/>
</dbReference>
<reference evidence="1" key="1">
    <citation type="submission" date="2020-04" db="EMBL/GenBank/DDBJ databases">
        <authorList>
            <person name="Alioto T."/>
            <person name="Alioto T."/>
            <person name="Gomez Garrido J."/>
        </authorList>
    </citation>
    <scope>NUCLEOTIDE SEQUENCE</scope>
    <source>
        <strain evidence="1">A484AB</strain>
    </source>
</reference>
<dbReference type="InterPro" id="IPR021345">
    <property type="entry name" value="DUF2961"/>
</dbReference>
<dbReference type="OrthoDB" id="6279361at2759"/>
<proteinExistence type="predicted"/>